<dbReference type="PROSITE" id="PS51094">
    <property type="entry name" value="PTS_EIIA_TYPE_2"/>
    <property type="match status" value="1"/>
</dbReference>
<gene>
    <name evidence="2" type="ORF">SAMN02194393_01323</name>
</gene>
<protein>
    <submittedName>
        <fullName evidence="2">PTS system, galactitol-specific IIA component</fullName>
    </submittedName>
</protein>
<dbReference type="InterPro" id="IPR016152">
    <property type="entry name" value="PTrfase/Anion_transptr"/>
</dbReference>
<feature type="domain" description="PTS EIIA type-2" evidence="1">
    <location>
        <begin position="9"/>
        <end position="155"/>
    </location>
</feature>
<organism evidence="2 3">
    <name type="scientific">Maledivibacter halophilus</name>
    <dbReference type="NCBI Taxonomy" id="36842"/>
    <lineage>
        <taxon>Bacteria</taxon>
        <taxon>Bacillati</taxon>
        <taxon>Bacillota</taxon>
        <taxon>Clostridia</taxon>
        <taxon>Peptostreptococcales</taxon>
        <taxon>Caminicellaceae</taxon>
        <taxon>Maledivibacter</taxon>
    </lineage>
</organism>
<evidence type="ECO:0000313" key="2">
    <source>
        <dbReference type="EMBL" id="SKC54716.1"/>
    </source>
</evidence>
<dbReference type="RefSeq" id="WP_079490305.1">
    <property type="nucleotide sequence ID" value="NZ_FUZT01000003.1"/>
</dbReference>
<proteinExistence type="predicted"/>
<dbReference type="OrthoDB" id="370976at2"/>
<evidence type="ECO:0000259" key="1">
    <source>
        <dbReference type="PROSITE" id="PS51094"/>
    </source>
</evidence>
<evidence type="ECO:0000313" key="3">
    <source>
        <dbReference type="Proteomes" id="UP000190285"/>
    </source>
</evidence>
<dbReference type="PANTHER" id="PTHR47738">
    <property type="entry name" value="PTS SYSTEM FRUCTOSE-LIKE EIIA COMPONENT-RELATED"/>
    <property type="match status" value="1"/>
</dbReference>
<dbReference type="InterPro" id="IPR051541">
    <property type="entry name" value="PTS_SugarTrans_NitroReg"/>
</dbReference>
<name>A0A1T5JTH0_9FIRM</name>
<dbReference type="Proteomes" id="UP000190285">
    <property type="component" value="Unassembled WGS sequence"/>
</dbReference>
<dbReference type="EMBL" id="FUZT01000003">
    <property type="protein sequence ID" value="SKC54716.1"/>
    <property type="molecule type" value="Genomic_DNA"/>
</dbReference>
<sequence length="158" mass="18142">MQEENEIAIEFDPGIIRPNVNVNNWEELLGKMGDLLKEKGYVKETFKEALINREKEHPTGIQVGELGIAIPHTDAVHVNKTTIAMVTLEKPIKFELMAEDGNTNAEIVFILVVKEPKTQLFFLKRLMAMFQKIEVLQKIKEMKESKDIINLLKQELKV</sequence>
<accession>A0A1T5JTH0</accession>
<dbReference type="Gene3D" id="3.40.930.10">
    <property type="entry name" value="Mannitol-specific EII, Chain A"/>
    <property type="match status" value="1"/>
</dbReference>
<reference evidence="2 3" key="1">
    <citation type="submission" date="2017-02" db="EMBL/GenBank/DDBJ databases">
        <authorList>
            <person name="Peterson S.W."/>
        </authorList>
    </citation>
    <scope>NUCLEOTIDE SEQUENCE [LARGE SCALE GENOMIC DNA]</scope>
    <source>
        <strain evidence="2 3">M1</strain>
    </source>
</reference>
<dbReference type="STRING" id="36842.SAMN02194393_01323"/>
<dbReference type="SUPFAM" id="SSF55804">
    <property type="entry name" value="Phoshotransferase/anion transport protein"/>
    <property type="match status" value="1"/>
</dbReference>
<dbReference type="AlphaFoldDB" id="A0A1T5JTH0"/>
<dbReference type="Pfam" id="PF00359">
    <property type="entry name" value="PTS_EIIA_2"/>
    <property type="match status" value="1"/>
</dbReference>
<dbReference type="InterPro" id="IPR002178">
    <property type="entry name" value="PTS_EIIA_type-2_dom"/>
</dbReference>
<dbReference type="PANTHER" id="PTHR47738:SF3">
    <property type="entry name" value="PHOSPHOTRANSFERASE SYSTEM MANNITOL_FRUCTOSE-SPECIFIC IIA DOMAIN CONTAINING PROTEIN"/>
    <property type="match status" value="1"/>
</dbReference>
<keyword evidence="3" id="KW-1185">Reference proteome</keyword>
<dbReference type="CDD" id="cd00211">
    <property type="entry name" value="PTS_IIA_fru"/>
    <property type="match status" value="1"/>
</dbReference>